<keyword evidence="10" id="KW-1185">Reference proteome</keyword>
<dbReference type="InterPro" id="IPR006636">
    <property type="entry name" value="STI1_HS-bd"/>
</dbReference>
<dbReference type="FunFam" id="1.25.40.10:FF:000027">
    <property type="entry name" value="stress-induced-phosphoprotein 1 isoform X1"/>
    <property type="match status" value="1"/>
</dbReference>
<comment type="subcellular location">
    <subcellularLocation>
        <location evidence="1">Cytoplasm</location>
    </subcellularLocation>
</comment>
<name>A0A8J5JZA3_HOMAM</name>
<feature type="compositionally biased region" description="Basic and acidic residues" evidence="7">
    <location>
        <begin position="264"/>
        <end position="286"/>
    </location>
</feature>
<reference evidence="9" key="1">
    <citation type="journal article" date="2021" name="Sci. Adv.">
        <title>The American lobster genome reveals insights on longevity, neural, and immune adaptations.</title>
        <authorList>
            <person name="Polinski J.M."/>
            <person name="Zimin A.V."/>
            <person name="Clark K.F."/>
            <person name="Kohn A.B."/>
            <person name="Sadowski N."/>
            <person name="Timp W."/>
            <person name="Ptitsyn A."/>
            <person name="Khanna P."/>
            <person name="Romanova D.Y."/>
            <person name="Williams P."/>
            <person name="Greenwood S.J."/>
            <person name="Moroz L.L."/>
            <person name="Walt D.R."/>
            <person name="Bodnar A.G."/>
        </authorList>
    </citation>
    <scope>NUCLEOTIDE SEQUENCE</scope>
    <source>
        <strain evidence="9">GMGI-L3</strain>
    </source>
</reference>
<dbReference type="PANTHER" id="PTHR22904:SF523">
    <property type="entry name" value="STRESS-INDUCED-PHOSPHOPROTEIN 1"/>
    <property type="match status" value="1"/>
</dbReference>
<proteinExistence type="predicted"/>
<gene>
    <name evidence="9" type="primary">STIP1-L</name>
    <name evidence="9" type="ORF">Hamer_G023244</name>
</gene>
<dbReference type="InterPro" id="IPR041243">
    <property type="entry name" value="STI1/HOP_DP"/>
</dbReference>
<protein>
    <recommendedName>
        <fullName evidence="5">Stress-induced-phosphoprotein 1</fullName>
    </recommendedName>
</protein>
<evidence type="ECO:0000256" key="2">
    <source>
        <dbReference type="ARBA" id="ARBA00022490"/>
    </source>
</evidence>
<evidence type="ECO:0000259" key="8">
    <source>
        <dbReference type="SMART" id="SM00727"/>
    </source>
</evidence>
<dbReference type="FunFam" id="1.10.260.100:FF:000002">
    <property type="entry name" value="Stress-induced-phosphoprotein 1 (Hsp70/Hsp90-organizing)"/>
    <property type="match status" value="1"/>
</dbReference>
<comment type="caution">
    <text evidence="9">The sequence shown here is derived from an EMBL/GenBank/DDBJ whole genome shotgun (WGS) entry which is preliminary data.</text>
</comment>
<evidence type="ECO:0000313" key="9">
    <source>
        <dbReference type="EMBL" id="KAG7167312.1"/>
    </source>
</evidence>
<dbReference type="GO" id="GO:0051879">
    <property type="term" value="F:Hsp90 protein binding"/>
    <property type="evidence" value="ECO:0007669"/>
    <property type="project" value="TreeGrafter"/>
</dbReference>
<dbReference type="PANTHER" id="PTHR22904">
    <property type="entry name" value="TPR REPEAT CONTAINING PROTEIN"/>
    <property type="match status" value="1"/>
</dbReference>
<dbReference type="SUPFAM" id="SSF48452">
    <property type="entry name" value="TPR-like"/>
    <property type="match status" value="3"/>
</dbReference>
<dbReference type="PROSITE" id="PS50005">
    <property type="entry name" value="TPR"/>
    <property type="match status" value="7"/>
</dbReference>
<dbReference type="Pfam" id="PF13181">
    <property type="entry name" value="TPR_8"/>
    <property type="match status" value="3"/>
</dbReference>
<keyword evidence="4 6" id="KW-0802">TPR repeat</keyword>
<feature type="repeat" description="TPR" evidence="6">
    <location>
        <begin position="281"/>
        <end position="314"/>
    </location>
</feature>
<evidence type="ECO:0000256" key="3">
    <source>
        <dbReference type="ARBA" id="ARBA00022737"/>
    </source>
</evidence>
<dbReference type="Proteomes" id="UP000747542">
    <property type="component" value="Unassembled WGS sequence"/>
</dbReference>
<dbReference type="SMART" id="SM00727">
    <property type="entry name" value="STI1"/>
    <property type="match status" value="2"/>
</dbReference>
<feature type="repeat" description="TPR" evidence="6">
    <location>
        <begin position="416"/>
        <end position="449"/>
    </location>
</feature>
<feature type="repeat" description="TPR" evidence="6">
    <location>
        <begin position="93"/>
        <end position="126"/>
    </location>
</feature>
<dbReference type="Gene3D" id="1.25.40.10">
    <property type="entry name" value="Tetratricopeptide repeat domain"/>
    <property type="match status" value="3"/>
</dbReference>
<accession>A0A8J5JZA3</accession>
<feature type="repeat" description="TPR" evidence="6">
    <location>
        <begin position="59"/>
        <end position="92"/>
    </location>
</feature>
<dbReference type="Pfam" id="PF13424">
    <property type="entry name" value="TPR_12"/>
    <property type="match status" value="1"/>
</dbReference>
<evidence type="ECO:0000256" key="7">
    <source>
        <dbReference type="SAM" id="MobiDB-lite"/>
    </source>
</evidence>
<feature type="repeat" description="TPR" evidence="6">
    <location>
        <begin position="356"/>
        <end position="389"/>
    </location>
</feature>
<dbReference type="Gene3D" id="1.10.260.100">
    <property type="match status" value="2"/>
</dbReference>
<feature type="domain" description="STI1" evidence="8">
    <location>
        <begin position="198"/>
        <end position="237"/>
    </location>
</feature>
<feature type="domain" description="STI1" evidence="8">
    <location>
        <begin position="545"/>
        <end position="584"/>
    </location>
</feature>
<evidence type="ECO:0000256" key="6">
    <source>
        <dbReference type="PROSITE-ProRule" id="PRU00339"/>
    </source>
</evidence>
<evidence type="ECO:0000256" key="4">
    <source>
        <dbReference type="ARBA" id="ARBA00022803"/>
    </source>
</evidence>
<dbReference type="AlphaFoldDB" id="A0A8J5JZA3"/>
<sequence length="596" mass="68294">MEDVKAKNQSVFVEREVDAFETALNGLTLKRKSSNKFLMNEALGTSTVHEAINFNPIKVTHMKDRGNKCMESGELHEAHFHYTKALELDPVNHVLYSNRSATFIKMEKYNEALEDAEKVIELKPDWPKGYSRKGAALVLLKKLPQALETYLEGLHIDPANQQLKESVADVRRKLMEQGGGKMLNPFHNHNCIEQIKANPRISKYMEEPDFAVLMEEIVKHPRLLLEHLTDKRVMETMTVLMELEDSDDDEPWLSAAYKKNPTAKPKEEKMEVDKAPKESKAFKEKEAGNAAYKKKDFQTALQHYGKAIEIDPKEMTFLSNKAAVYFEMQDYKQCIATCEKAVEVGRENRADFKLIAKAFTRIGNAYKALKDFGKAKTFYEKSLSEHRTPDTKELLSKLEKVIKEQERLSYIDPAKAEVEKGKGNEFFRKGDYPSAIKHYSEAIRRNPEEAKIYSNRAACYTKLAEFSLGLKDCDECIRLQPDFIKGYIRKGKIHQGLKQFAKAQDSYQKALDIDANCQDALDGFRECMMAVHTDPEEVRKRAMADPEVQQILKDPAMRMILEQMQTDPRALQDHLKNPDVASKIQKLLQSGLISIR</sequence>
<dbReference type="Pfam" id="PF13414">
    <property type="entry name" value="TPR_11"/>
    <property type="match status" value="1"/>
</dbReference>
<dbReference type="Pfam" id="PF17830">
    <property type="entry name" value="STI1-HOP_DP"/>
    <property type="match status" value="2"/>
</dbReference>
<dbReference type="SMART" id="SM00028">
    <property type="entry name" value="TPR"/>
    <property type="match status" value="9"/>
</dbReference>
<evidence type="ECO:0000256" key="5">
    <source>
        <dbReference type="ARBA" id="ARBA00026193"/>
    </source>
</evidence>
<dbReference type="GO" id="GO:0005737">
    <property type="term" value="C:cytoplasm"/>
    <property type="evidence" value="ECO:0007669"/>
    <property type="project" value="UniProtKB-SubCell"/>
</dbReference>
<dbReference type="InterPro" id="IPR019734">
    <property type="entry name" value="TPR_rpt"/>
</dbReference>
<dbReference type="FunFam" id="1.25.40.10:FF:000010">
    <property type="entry name" value="Stress-induced phosphoprotein 1"/>
    <property type="match status" value="1"/>
</dbReference>
<feature type="repeat" description="TPR" evidence="6">
    <location>
        <begin position="127"/>
        <end position="160"/>
    </location>
</feature>
<keyword evidence="3" id="KW-0677">Repeat</keyword>
<feature type="region of interest" description="Disordered" evidence="7">
    <location>
        <begin position="258"/>
        <end position="286"/>
    </location>
</feature>
<organism evidence="9 10">
    <name type="scientific">Homarus americanus</name>
    <name type="common">American lobster</name>
    <dbReference type="NCBI Taxonomy" id="6706"/>
    <lineage>
        <taxon>Eukaryota</taxon>
        <taxon>Metazoa</taxon>
        <taxon>Ecdysozoa</taxon>
        <taxon>Arthropoda</taxon>
        <taxon>Crustacea</taxon>
        <taxon>Multicrustacea</taxon>
        <taxon>Malacostraca</taxon>
        <taxon>Eumalacostraca</taxon>
        <taxon>Eucarida</taxon>
        <taxon>Decapoda</taxon>
        <taxon>Pleocyemata</taxon>
        <taxon>Astacidea</taxon>
        <taxon>Nephropoidea</taxon>
        <taxon>Nephropidae</taxon>
        <taxon>Homarus</taxon>
    </lineage>
</organism>
<evidence type="ECO:0000256" key="1">
    <source>
        <dbReference type="ARBA" id="ARBA00004496"/>
    </source>
</evidence>
<dbReference type="EMBL" id="JAHLQT010021789">
    <property type="protein sequence ID" value="KAG7167312.1"/>
    <property type="molecule type" value="Genomic_DNA"/>
</dbReference>
<feature type="repeat" description="TPR" evidence="6">
    <location>
        <begin position="484"/>
        <end position="517"/>
    </location>
</feature>
<evidence type="ECO:0000313" key="10">
    <source>
        <dbReference type="Proteomes" id="UP000747542"/>
    </source>
</evidence>
<dbReference type="FunFam" id="1.25.40.10:FF:000020">
    <property type="entry name" value="Stress-induced phosphoprotein 1"/>
    <property type="match status" value="1"/>
</dbReference>
<dbReference type="InterPro" id="IPR011990">
    <property type="entry name" value="TPR-like_helical_dom_sf"/>
</dbReference>
<keyword evidence="2" id="KW-0963">Cytoplasm</keyword>